<feature type="non-terminal residue" evidence="1">
    <location>
        <position position="1"/>
    </location>
</feature>
<name>A0ABU8KNT5_9HYPH</name>
<proteinExistence type="predicted"/>
<dbReference type="RefSeq" id="WP_337097690.1">
    <property type="nucleotide sequence ID" value="NZ_JAPYKO010000060.1"/>
</dbReference>
<sequence>PTSSPTPSARYDEPMVANQSIRGVKIGRRFPGLWGQFCTPIHTCTRLLKIEGDPADQSGLLRKRLKAKKGQLARDGFSLLTEFRNGVTHSWPFDYDMDIFHAWDASQWLLEMQLLALFNYRGKYQDRRLEMRSHAGNLATFPVE</sequence>
<dbReference type="Proteomes" id="UP001366503">
    <property type="component" value="Unassembled WGS sequence"/>
</dbReference>
<keyword evidence="2" id="KW-1185">Reference proteome</keyword>
<evidence type="ECO:0000313" key="2">
    <source>
        <dbReference type="Proteomes" id="UP001366503"/>
    </source>
</evidence>
<reference evidence="1 2" key="1">
    <citation type="submission" date="2022-12" db="EMBL/GenBank/DDBJ databases">
        <authorList>
            <person name="Muema E."/>
        </authorList>
    </citation>
    <scope>NUCLEOTIDE SEQUENCE [LARGE SCALE GENOMIC DNA]</scope>
    <source>
        <strain evidence="2">1330</strain>
    </source>
</reference>
<protein>
    <submittedName>
        <fullName evidence="1">Uncharacterized protein</fullName>
    </submittedName>
</protein>
<organism evidence="1 2">
    <name type="scientific">Mesorhizobium argentiipisi</name>
    <dbReference type="NCBI Taxonomy" id="3015175"/>
    <lineage>
        <taxon>Bacteria</taxon>
        <taxon>Pseudomonadati</taxon>
        <taxon>Pseudomonadota</taxon>
        <taxon>Alphaproteobacteria</taxon>
        <taxon>Hyphomicrobiales</taxon>
        <taxon>Phyllobacteriaceae</taxon>
        <taxon>Mesorhizobium</taxon>
    </lineage>
</organism>
<dbReference type="EMBL" id="JAPYKO010000060">
    <property type="protein sequence ID" value="MEI9407032.1"/>
    <property type="molecule type" value="Genomic_DNA"/>
</dbReference>
<gene>
    <name evidence="1" type="ORF">O7A05_33560</name>
</gene>
<evidence type="ECO:0000313" key="1">
    <source>
        <dbReference type="EMBL" id="MEI9407032.1"/>
    </source>
</evidence>
<accession>A0ABU8KNT5</accession>
<comment type="caution">
    <text evidence="1">The sequence shown here is derived from an EMBL/GenBank/DDBJ whole genome shotgun (WGS) entry which is preliminary data.</text>
</comment>